<dbReference type="AlphaFoldDB" id="A0A2S0VL41"/>
<gene>
    <name evidence="1" type="ORF">C2869_00015</name>
</gene>
<name>A0A2S0VL41_9ALTE</name>
<evidence type="ECO:0000313" key="1">
    <source>
        <dbReference type="EMBL" id="AWB64922.1"/>
    </source>
</evidence>
<organism evidence="1 2">
    <name type="scientific">Saccharobesus litoralis</name>
    <dbReference type="NCBI Taxonomy" id="2172099"/>
    <lineage>
        <taxon>Bacteria</taxon>
        <taxon>Pseudomonadati</taxon>
        <taxon>Pseudomonadota</taxon>
        <taxon>Gammaproteobacteria</taxon>
        <taxon>Alteromonadales</taxon>
        <taxon>Alteromonadaceae</taxon>
        <taxon>Saccharobesus</taxon>
    </lineage>
</organism>
<accession>A0A2S0VL41</accession>
<keyword evidence="2" id="KW-1185">Reference proteome</keyword>
<dbReference type="Proteomes" id="UP000244441">
    <property type="component" value="Chromosome"/>
</dbReference>
<dbReference type="KEGG" id="cate:C2869_00015"/>
<evidence type="ECO:0000313" key="2">
    <source>
        <dbReference type="Proteomes" id="UP000244441"/>
    </source>
</evidence>
<protein>
    <submittedName>
        <fullName evidence="1">Uncharacterized protein</fullName>
    </submittedName>
</protein>
<sequence>MLDQETDKKGDKDAYYAAWYAEDPATGDKFIALFNLGSKAKEVGFKFEMEDMPVLTKFVTFGHRNK</sequence>
<reference evidence="1 2" key="1">
    <citation type="submission" date="2018-01" db="EMBL/GenBank/DDBJ databases">
        <title>Genome sequence of a Cantenovulum-like bacteria.</title>
        <authorList>
            <person name="Tan W.R."/>
            <person name="Lau N.-S."/>
            <person name="Go F."/>
            <person name="Amirul A.-A.A."/>
        </authorList>
    </citation>
    <scope>NUCLEOTIDE SEQUENCE [LARGE SCALE GENOMIC DNA]</scope>
    <source>
        <strain evidence="1 2">CCB-QB4</strain>
    </source>
</reference>
<dbReference type="OrthoDB" id="9807519at2"/>
<dbReference type="RefSeq" id="WP_108601001.1">
    <property type="nucleotide sequence ID" value="NZ_CP026604.1"/>
</dbReference>
<dbReference type="EMBL" id="CP026604">
    <property type="protein sequence ID" value="AWB64922.1"/>
    <property type="molecule type" value="Genomic_DNA"/>
</dbReference>
<proteinExistence type="predicted"/>